<proteinExistence type="predicted"/>
<sequence>MAIQSDAVFLANILQKKRWSIIKSENPVFVTSDKAGLQREINGHKTKNKNEQDGLLYIFPRHYTTGGIKGKLLICYNEQKEKNLRELNSLYIVYIRDIMEGFRLTRTVALTKNQKKILKSIDKKLLSCCSG</sequence>
<keyword evidence="2" id="KW-1185">Reference proteome</keyword>
<gene>
    <name evidence="1" type="ORF">SCALIN_C13_0211</name>
</gene>
<name>A0A286TXV4_9BACT</name>
<evidence type="ECO:0000313" key="2">
    <source>
        <dbReference type="Proteomes" id="UP000218542"/>
    </source>
</evidence>
<dbReference type="RefSeq" id="WP_096894085.1">
    <property type="nucleotide sequence ID" value="NZ_BAOS01000013.1"/>
</dbReference>
<dbReference type="EMBL" id="BAOS01000013">
    <property type="protein sequence ID" value="GAX60694.1"/>
    <property type="molecule type" value="Genomic_DNA"/>
</dbReference>
<dbReference type="AlphaFoldDB" id="A0A286TXV4"/>
<comment type="caution">
    <text evidence="1">The sequence shown here is derived from an EMBL/GenBank/DDBJ whole genome shotgun (WGS) entry which is preliminary data.</text>
</comment>
<reference evidence="2" key="1">
    <citation type="journal article" date="2017" name="Environ. Microbiol. Rep.">
        <title>Genetic Diversity of Marine Anaerobic Ammonium-Oxidizing Bacteria as Revealed by Genomic and Proteomic Analyses of 'Candidatus Scalindua japonica'.</title>
        <authorList>
            <person name="Oshiki M."/>
            <person name="Mizuto K."/>
            <person name="Kimura Z."/>
            <person name="Kindaichi T."/>
            <person name="Satoh H."/>
            <person name="Okabe S."/>
        </authorList>
    </citation>
    <scope>NUCLEOTIDE SEQUENCE [LARGE SCALE GENOMIC DNA]</scope>
    <source>
        <strain evidence="2">husup-a2</strain>
    </source>
</reference>
<organism evidence="1 2">
    <name type="scientific">Candidatus Scalindua japonica</name>
    <dbReference type="NCBI Taxonomy" id="1284222"/>
    <lineage>
        <taxon>Bacteria</taxon>
        <taxon>Pseudomonadati</taxon>
        <taxon>Planctomycetota</taxon>
        <taxon>Candidatus Brocadiia</taxon>
        <taxon>Candidatus Brocadiales</taxon>
        <taxon>Candidatus Scalinduaceae</taxon>
        <taxon>Candidatus Scalindua</taxon>
    </lineage>
</organism>
<evidence type="ECO:0000313" key="1">
    <source>
        <dbReference type="EMBL" id="GAX60694.1"/>
    </source>
</evidence>
<protein>
    <submittedName>
        <fullName evidence="1">Molecular chaperone</fullName>
    </submittedName>
</protein>
<dbReference type="Proteomes" id="UP000218542">
    <property type="component" value="Unassembled WGS sequence"/>
</dbReference>
<accession>A0A286TXV4</accession>